<keyword evidence="2" id="KW-0863">Zinc-finger</keyword>
<feature type="region of interest" description="Disordered" evidence="5">
    <location>
        <begin position="27"/>
        <end position="60"/>
    </location>
</feature>
<dbReference type="GO" id="GO:0008270">
    <property type="term" value="F:zinc ion binding"/>
    <property type="evidence" value="ECO:0007669"/>
    <property type="project" value="UniProtKB-KW"/>
</dbReference>
<dbReference type="InterPro" id="IPR037187">
    <property type="entry name" value="DnaK_N"/>
</dbReference>
<dbReference type="Gene3D" id="1.20.120.910">
    <property type="entry name" value="DksA, coiled-coil domain"/>
    <property type="match status" value="1"/>
</dbReference>
<keyword evidence="1" id="KW-0479">Metal-binding</keyword>
<dbReference type="RefSeq" id="WP_155610377.1">
    <property type="nucleotide sequence ID" value="NZ_WNZW01000002.1"/>
</dbReference>
<evidence type="ECO:0000256" key="1">
    <source>
        <dbReference type="ARBA" id="ARBA00022723"/>
    </source>
</evidence>
<name>A0A7X2YZR5_9BACL</name>
<dbReference type="PANTHER" id="PTHR33823">
    <property type="entry name" value="RNA POLYMERASE-BINDING TRANSCRIPTION FACTOR DKSA-RELATED"/>
    <property type="match status" value="1"/>
</dbReference>
<gene>
    <name evidence="7" type="ORF">GNP95_08260</name>
</gene>
<evidence type="ECO:0000256" key="5">
    <source>
        <dbReference type="SAM" id="MobiDB-lite"/>
    </source>
</evidence>
<dbReference type="PANTHER" id="PTHR33823:SF4">
    <property type="entry name" value="GENERAL STRESS PROTEIN 16O"/>
    <property type="match status" value="1"/>
</dbReference>
<evidence type="ECO:0000256" key="4">
    <source>
        <dbReference type="PROSITE-ProRule" id="PRU00510"/>
    </source>
</evidence>
<keyword evidence="3" id="KW-0862">Zinc</keyword>
<comment type="caution">
    <text evidence="7">The sequence shown here is derived from an EMBL/GenBank/DDBJ whole genome shotgun (WGS) entry which is preliminary data.</text>
</comment>
<dbReference type="SUPFAM" id="SSF57716">
    <property type="entry name" value="Glucocorticoid receptor-like (DNA-binding domain)"/>
    <property type="match status" value="1"/>
</dbReference>
<evidence type="ECO:0000256" key="3">
    <source>
        <dbReference type="ARBA" id="ARBA00022833"/>
    </source>
</evidence>
<feature type="zinc finger region" description="dksA C4-type" evidence="4">
    <location>
        <begin position="97"/>
        <end position="121"/>
    </location>
</feature>
<dbReference type="EMBL" id="WNZW01000002">
    <property type="protein sequence ID" value="MUG44986.1"/>
    <property type="molecule type" value="Genomic_DNA"/>
</dbReference>
<dbReference type="Pfam" id="PF01258">
    <property type="entry name" value="zf-dskA_traR"/>
    <property type="match status" value="1"/>
</dbReference>
<dbReference type="SUPFAM" id="SSF109635">
    <property type="entry name" value="DnaK suppressor protein DksA, alpha-hairpin domain"/>
    <property type="match status" value="1"/>
</dbReference>
<reference evidence="7 8" key="1">
    <citation type="submission" date="2019-11" db="EMBL/GenBank/DDBJ databases">
        <title>Draft genome sequences of five Paenibacillus species of dairy origin.</title>
        <authorList>
            <person name="Olajide A.M."/>
            <person name="Chen S."/>
            <person name="Lapointe G."/>
        </authorList>
    </citation>
    <scope>NUCLEOTIDE SEQUENCE [LARGE SCALE GENOMIC DNA]</scope>
    <source>
        <strain evidence="7 8">12CR55</strain>
    </source>
</reference>
<evidence type="ECO:0000259" key="6">
    <source>
        <dbReference type="Pfam" id="PF01258"/>
    </source>
</evidence>
<dbReference type="InterPro" id="IPR000962">
    <property type="entry name" value="Znf_DskA_TraR"/>
</dbReference>
<dbReference type="AlphaFoldDB" id="A0A7X2YZR5"/>
<dbReference type="InterPro" id="IPR014240">
    <property type="entry name" value="YteA"/>
</dbReference>
<accession>A0A7X2YZR5</accession>
<feature type="domain" description="Zinc finger DksA/TraR C4-type" evidence="6">
    <location>
        <begin position="92"/>
        <end position="120"/>
    </location>
</feature>
<dbReference type="OrthoDB" id="9811543at2"/>
<evidence type="ECO:0000313" key="7">
    <source>
        <dbReference type="EMBL" id="MUG44986.1"/>
    </source>
</evidence>
<protein>
    <submittedName>
        <fullName evidence="7">Molecular chaperone DnaK</fullName>
    </submittedName>
</protein>
<dbReference type="Proteomes" id="UP000447876">
    <property type="component" value="Unassembled WGS sequence"/>
</dbReference>
<sequence length="247" mass="27925">MPHPNLTKQLLEELEAQLRSEQQSIETKLSANDHYGLEGSVRDNTSELSTIDNHPGDIGTEVFERGKDVALTNHDELRLTRVKDALDRMAAGSYGYCLTCDQPIDIERLKALPETAYCKDHSPQSKVSRDRPVEELVLYPPFGRTSLDERADETEFDGEDAWQIVESYGTSNSPAMAEEDEVDDYNDMEIEASNELDGFVEPYESFVATDIYGRNVVFYRNGQYRKHMSATEHLDSEDSLGDGPNIY</sequence>
<organism evidence="7 8">
    <name type="scientific">Paenibacillus woosongensis</name>
    <dbReference type="NCBI Taxonomy" id="307580"/>
    <lineage>
        <taxon>Bacteria</taxon>
        <taxon>Bacillati</taxon>
        <taxon>Bacillota</taxon>
        <taxon>Bacilli</taxon>
        <taxon>Bacillales</taxon>
        <taxon>Paenibacillaceae</taxon>
        <taxon>Paenibacillus</taxon>
    </lineage>
</organism>
<dbReference type="PROSITE" id="PS51128">
    <property type="entry name" value="ZF_DKSA_2"/>
    <property type="match status" value="1"/>
</dbReference>
<proteinExistence type="predicted"/>
<evidence type="ECO:0000313" key="8">
    <source>
        <dbReference type="Proteomes" id="UP000447876"/>
    </source>
</evidence>
<evidence type="ECO:0000256" key="2">
    <source>
        <dbReference type="ARBA" id="ARBA00022771"/>
    </source>
</evidence>
<dbReference type="NCBIfam" id="TIGR02890">
    <property type="entry name" value="bacill_yteA"/>
    <property type="match status" value="1"/>
</dbReference>